<dbReference type="EMBL" id="JAGDFM010000040">
    <property type="protein sequence ID" value="KAG7389738.1"/>
    <property type="molecule type" value="Genomic_DNA"/>
</dbReference>
<dbReference type="GO" id="GO:0072686">
    <property type="term" value="C:mitotic spindle"/>
    <property type="evidence" value="ECO:0007669"/>
    <property type="project" value="TreeGrafter"/>
</dbReference>
<dbReference type="EC" id="3.4.22.49" evidence="2"/>
<protein>
    <recommendedName>
        <fullName evidence="2">separase</fullName>
        <ecNumber evidence="2">3.4.22.49</ecNumber>
    </recommendedName>
</protein>
<dbReference type="Pfam" id="PF03568">
    <property type="entry name" value="Separin_C"/>
    <property type="match status" value="1"/>
</dbReference>
<feature type="domain" description="Peptidase C50" evidence="6">
    <location>
        <begin position="1899"/>
        <end position="1998"/>
    </location>
</feature>
<dbReference type="PROSITE" id="PS51700">
    <property type="entry name" value="SEPARIN"/>
    <property type="match status" value="1"/>
</dbReference>
<dbReference type="PANTHER" id="PTHR12792">
    <property type="entry name" value="EXTRA SPINDLE POLES 1-RELATED"/>
    <property type="match status" value="1"/>
</dbReference>
<dbReference type="OrthoDB" id="10255632at2759"/>
<evidence type="ECO:0000259" key="6">
    <source>
        <dbReference type="PROSITE" id="PS51700"/>
    </source>
</evidence>
<evidence type="ECO:0000256" key="3">
    <source>
        <dbReference type="ARBA" id="ARBA00022801"/>
    </source>
</evidence>
<dbReference type="GO" id="GO:0005634">
    <property type="term" value="C:nucleus"/>
    <property type="evidence" value="ECO:0007669"/>
    <property type="project" value="InterPro"/>
</dbReference>
<sequence>MRGKAEDVGATSREQLLALVQRRGTAQRALSLFAPQATTLVRNVSAETASSSALSLLGAAVERRLPEWTQALTEERDAKRQRVSSSSSKSDVVFAAKMAQSLVKVYASAGGATAKAEELEDLEAAMDLACVALYVVCALEHAVRLGDLVVDNLLYQVAKKYAEIPKMRDSASCVAACVHVRLWKAHRMLCDESSEAQSQLMELLDCQGGDVIALTSEVAKQGELVAEFPTPKSVHTAQFARLLLGHTNTCVTLLSAVKNYEAVLRVAETTLSPWIAHLQSAPGQDAKLASSFSDRTFRILWKVAAAVDGTKQKPDTPNSTLRFRSTALSFLLKCSNYSSSYFIQQVHRVGVQHERSTRRSQQGLKELYDFYDRSANILSQSLPNSTILYSSDSLQWEYIQWLEHFALICEVSGMHLRNAMIIENGVQYAQLFGSTGKPIKSCLLFSIAGALFSAVCSEKRENCPSPRVGSTIVKKVESGIRKMIRDLDHKTFTDEWADQCEKAARVCLKKLESLAPFDFVSLGSKDHPGFIAFMIRSLKRSATKSFNYAINAQHSAKYQLYHQIIASFDEMCKAVKELRTAVADSDIRVIDTLILEESRLHRMAVTLSVRCCLTGSSATVTPALHMLSRHVTLVRELLDDATMDGKLSESILQGVLGDLNSIARECYSCATRCFKARNYQDTISALIGAFDLAESYLEYVMCSNLSVEDIHKAHAQLKVDAIASLLAHCYRELGNCTKSRLFTGYSVLYCGDIHERIPRASADKYVSCILEEMKHLEKDEEASIINEFKIFMDDTTHVFKARQIPENQSTMLWREIRDALDRASAKIVVNMRGKDRMDSENDVDTSSVHRVQMCGALESILNGELMKIKLVAIDSENFDAVLLDVSQSLAKRKQIYGSYYAERNFRDTIEGLLLVHHSLTVAAENLQSSDNAFDVDLGGIYGWRGVVMMEIALMVSYAGFSGSTVVSGNMAVSEENAIADIDRCLMYWGGGDASGFLFDGIYVLQCLEAVCNTLSLISCSPLEMVARNLLKTLQLSENSRVSMLSVIPPPMLGKLGMGSDEEASIVNAGVVASSKDISTEVQLFEQVDRELYAAEASHLGDSRDQACQHLLNAITTLGEIKQRMKTCQIATVAKAVGMREIFVHTILSDIHFHEGRSKYAIAEAKSALRVCWKIAKKFTAPSSPADAAYFELPHEISTTEHQMRKSAHLLYFMALECSSWDLLFAAKASLCRIASLYSLSDQPHRAASYLTEAMRLVGGLNLRFFRRGPFYKYAELELNASHLEKAKGAISLLSLSPSSDLQLAVTSHAVGAIAGGRQSCIQSDLAAIEQKCKEIVQQGGVLLYEDKQQEALRCYSKAIEVVDTAVDGQPSLSKSLGGVKSRCWRKYTRLQSQISDFSDLTAVETLLGSMKKLKWSLKSCAVRLERAKCILELGRINTKLLRSTSRRAFTSLGRTLAFLEEAYMLGDHLGIPHLSQELRTALGMAYFAEIEENARGEVDSIDGGERATFLSWASSALLANSSSGDAVEKELVSVETDSDISAHEALVVQLEKLAAGSSARQELVPHECLTRMTQEIAKKVEQLPNNWIIVSLMIGLSSELVVTRCPTSGSAPISFCLPKVAWTRCIREMDWIIQNSREILSGHTAEEASSWKTEQKKEWWNTRNLLDKRIGEAVVSMQETLGFWRCLLVGGSSTTDSQIVQLCWSLLTKSKSGPIKLAERNQILLCAIADAQKCLADSEVLDGLKHIAAEIEVPVSDSLAREALQVLRTTQKGPASSLSKATHSNLTKLSTEKIARMKVGEVKQVLAAEGLSTDGLKKALVQRLITARDAALFDTLRSSTAGCRVGVVPEFATILILNHQLQQFPWEAMDVMGLCSGVTRMPSLDLIVQNAKLSSYVRRDRVRFLLNPAGDLKSTQSQLGPILKSGTTTYGWEGIVGEVPDPDELRNYLLAADLYIYCGHGSGEAYLHRDKVLSLQSECSAALLFGCSSGRLEREGIFGPSGAVLSYLRAGSPAVLAMLWDVTDRDIDQLSVQVLHEWLLADNENASDSPSLAQVLQASRGVCKLKYLNGHAAVCYGLPLYVAKGSAT</sequence>
<dbReference type="Proteomes" id="UP000694044">
    <property type="component" value="Unassembled WGS sequence"/>
</dbReference>
<dbReference type="GO" id="GO:0005737">
    <property type="term" value="C:cytoplasm"/>
    <property type="evidence" value="ECO:0007669"/>
    <property type="project" value="TreeGrafter"/>
</dbReference>
<dbReference type="GO" id="GO:0006508">
    <property type="term" value="P:proteolysis"/>
    <property type="evidence" value="ECO:0007669"/>
    <property type="project" value="InterPro"/>
</dbReference>
<dbReference type="SMART" id="SM00513">
    <property type="entry name" value="SAP"/>
    <property type="match status" value="1"/>
</dbReference>
<gene>
    <name evidence="7" type="primary">ESPL1</name>
    <name evidence="7" type="ORF">PHYPSEUDO_009658</name>
</gene>
<accession>A0A8T1WAI0</accession>
<dbReference type="InterPro" id="IPR003034">
    <property type="entry name" value="SAP_dom"/>
</dbReference>
<evidence type="ECO:0000313" key="8">
    <source>
        <dbReference type="Proteomes" id="UP000694044"/>
    </source>
</evidence>
<dbReference type="PANTHER" id="PTHR12792:SF0">
    <property type="entry name" value="SEPARIN"/>
    <property type="match status" value="1"/>
</dbReference>
<evidence type="ECO:0000256" key="1">
    <source>
        <dbReference type="ARBA" id="ARBA00000451"/>
    </source>
</evidence>
<dbReference type="InterPro" id="IPR030397">
    <property type="entry name" value="SEPARIN_core_dom"/>
</dbReference>
<evidence type="ECO:0000256" key="4">
    <source>
        <dbReference type="ARBA" id="ARBA00022829"/>
    </source>
</evidence>
<evidence type="ECO:0000313" key="7">
    <source>
        <dbReference type="EMBL" id="KAG7389738.1"/>
    </source>
</evidence>
<evidence type="ECO:0000256" key="2">
    <source>
        <dbReference type="ARBA" id="ARBA00012489"/>
    </source>
</evidence>
<keyword evidence="4" id="KW-0159">Chromosome partition</keyword>
<reference evidence="7" key="1">
    <citation type="submission" date="2021-02" db="EMBL/GenBank/DDBJ databases">
        <authorList>
            <person name="Palmer J.M."/>
        </authorList>
    </citation>
    <scope>NUCLEOTIDE SEQUENCE</scope>
    <source>
        <strain evidence="7">SCRP734</strain>
    </source>
</reference>
<dbReference type="GO" id="GO:0051307">
    <property type="term" value="P:meiotic chromosome separation"/>
    <property type="evidence" value="ECO:0007669"/>
    <property type="project" value="TreeGrafter"/>
</dbReference>
<name>A0A8T1WAI0_9STRA</name>
<dbReference type="InterPro" id="IPR005314">
    <property type="entry name" value="Peptidase_C50"/>
</dbReference>
<dbReference type="GO" id="GO:0004197">
    <property type="term" value="F:cysteine-type endopeptidase activity"/>
    <property type="evidence" value="ECO:0007669"/>
    <property type="project" value="InterPro"/>
</dbReference>
<comment type="catalytic activity">
    <reaction evidence="1">
        <text>All bonds known to be hydrolyzed by this endopeptidase have arginine in P1 and an acidic residue in P4. P6 is often occupied by an acidic residue or by a hydroxy-amino-acid residue, the phosphorylation of which enhances cleavage.</text>
        <dbReference type="EC" id="3.4.22.49"/>
    </reaction>
</comment>
<evidence type="ECO:0000259" key="5">
    <source>
        <dbReference type="PROSITE" id="PS50800"/>
    </source>
</evidence>
<dbReference type="PROSITE" id="PS50800">
    <property type="entry name" value="SAP"/>
    <property type="match status" value="1"/>
</dbReference>
<feature type="domain" description="SAP" evidence="5">
    <location>
        <begin position="1794"/>
        <end position="1828"/>
    </location>
</feature>
<organism evidence="7 8">
    <name type="scientific">Phytophthora pseudosyringae</name>
    <dbReference type="NCBI Taxonomy" id="221518"/>
    <lineage>
        <taxon>Eukaryota</taxon>
        <taxon>Sar</taxon>
        <taxon>Stramenopiles</taxon>
        <taxon>Oomycota</taxon>
        <taxon>Peronosporomycetes</taxon>
        <taxon>Peronosporales</taxon>
        <taxon>Peronosporaceae</taxon>
        <taxon>Phytophthora</taxon>
    </lineage>
</organism>
<comment type="caution">
    <text evidence="7">The sequence shown here is derived from an EMBL/GenBank/DDBJ whole genome shotgun (WGS) entry which is preliminary data.</text>
</comment>
<proteinExistence type="predicted"/>
<keyword evidence="3" id="KW-0378">Hydrolase</keyword>
<keyword evidence="8" id="KW-1185">Reference proteome</keyword>